<evidence type="ECO:0000313" key="2">
    <source>
        <dbReference type="EMBL" id="PLN82564.1"/>
    </source>
</evidence>
<feature type="region of interest" description="Disordered" evidence="1">
    <location>
        <begin position="1"/>
        <end position="62"/>
    </location>
</feature>
<evidence type="ECO:0000313" key="3">
    <source>
        <dbReference type="Proteomes" id="UP000235023"/>
    </source>
</evidence>
<feature type="region of interest" description="Disordered" evidence="1">
    <location>
        <begin position="679"/>
        <end position="886"/>
    </location>
</feature>
<dbReference type="AlphaFoldDB" id="A0A2J5HYZ9"/>
<feature type="region of interest" description="Disordered" evidence="1">
    <location>
        <begin position="498"/>
        <end position="661"/>
    </location>
</feature>
<reference evidence="3" key="1">
    <citation type="submission" date="2017-12" db="EMBL/GenBank/DDBJ databases">
        <authorList>
            <consortium name="DOE Joint Genome Institute"/>
            <person name="Mondo S.J."/>
            <person name="Kjaerbolling I."/>
            <person name="Vesth T.C."/>
            <person name="Frisvad J.C."/>
            <person name="Nybo J.L."/>
            <person name="Theobald S."/>
            <person name="Kuo A."/>
            <person name="Bowyer P."/>
            <person name="Matsuda Y."/>
            <person name="Lyhne E.K."/>
            <person name="Kogle M.E."/>
            <person name="Clum A."/>
            <person name="Lipzen A."/>
            <person name="Salamov A."/>
            <person name="Ngan C.Y."/>
            <person name="Daum C."/>
            <person name="Chiniquy J."/>
            <person name="Barry K."/>
            <person name="LaButti K."/>
            <person name="Haridas S."/>
            <person name="Simmons B.A."/>
            <person name="Magnuson J.K."/>
            <person name="Mortensen U.H."/>
            <person name="Larsen T.O."/>
            <person name="Grigoriev I.V."/>
            <person name="Baker S.E."/>
            <person name="Andersen M.R."/>
            <person name="Nordberg H.P."/>
            <person name="Cantor M.N."/>
            <person name="Hua S.X."/>
        </authorList>
    </citation>
    <scope>NUCLEOTIDE SEQUENCE [LARGE SCALE GENOMIC DNA]</scope>
    <source>
        <strain evidence="3">IBT 19404</strain>
    </source>
</reference>
<feature type="compositionally biased region" description="Acidic residues" evidence="1">
    <location>
        <begin position="779"/>
        <end position="789"/>
    </location>
</feature>
<sequence>MQRSRSRSVSRAPGASLAKHARGKSVDMARSAQPPRRMTRSQSREVDEGRGSAVGGAVVTPSRARRKAAALEVVVEESPTRSHKHYRPDFVPESPEDATNISGTTFINPTEVDTSALDPELMLDELPDLESKAKDIVNLLVPAGSVNFVGAVNAAKTIHTSKNPQNRLFNNRKKKLVQEVAQFGQDGNDYIDVRRVRDLLHATLEEKGTLGQSWSPEPVLFKANCAQLAIDVLTQSRAHPVRQIIRNLEALFPSMFLSDFVGRGTRKAVGESTLERDTLSFAIEIRTQSLIAQLEDQAQRETEFDPYESLGETFYTAPVDESVFDDNEPLRGFGLERFGDADGFLPDAFCGPVYERVSDIGMYLSGEPADVVSGLKGQFPWQRFALRAAQWIRKRVDEIDADLSGQDSVDVVREDFFTPTRDRRSMGTDRRSVGTDRRSMVTDRRSVDRRSMGTDRRSVDRRSVGVDRHHREREESERVQATEEAIREQVREQLLREERERQDRERQERERQERENEERERQRQEKEREEREIEEKRRQERERQERETEERERQSEQGIATAPSKSLVPKAHPTYLRTGFMERLLQRQRESRARLSEAGSSEAHPSESGPRRQSDVVHSAPQTAREEVEPRRQTMAAIPQPAASPKDREIPASPLADESTFNVDDDFYVQAEQSLSPVVTRIRATPTSRRGTPSAQASATPHPASHIPSSMELWQAAKAHPAASQRPIAAQQGPRVATFIDRQDNAYRVSPIQDTESVQRRRPTDEGSRKRRRSLTESSTDESDSDDFTGDERIVGIERRRAQKPVQHPAKRQRLNNHPREEPAQQLNEDLAQSTALQEQPQEQQHQDSPVPSSQPQSSQPQPGDPPNASRGVIGRGKNRTYQQKWTEGQTRRLVRLIEEFGTSWATIKEENLAQGVRPDEEIFDKDDLKIRGRARVLRERWTKEGVPLPKNFERISMRDRSKK</sequence>
<feature type="compositionally biased region" description="Basic and acidic residues" evidence="1">
    <location>
        <begin position="584"/>
        <end position="595"/>
    </location>
</feature>
<feature type="compositionally biased region" description="Polar residues" evidence="1">
    <location>
        <begin position="685"/>
        <end position="699"/>
    </location>
</feature>
<dbReference type="Proteomes" id="UP000235023">
    <property type="component" value="Unassembled WGS sequence"/>
</dbReference>
<evidence type="ECO:0000256" key="1">
    <source>
        <dbReference type="SAM" id="MobiDB-lite"/>
    </source>
</evidence>
<dbReference type="EMBL" id="KZ559526">
    <property type="protein sequence ID" value="PLN82564.1"/>
    <property type="molecule type" value="Genomic_DNA"/>
</dbReference>
<feature type="region of interest" description="Disordered" evidence="1">
    <location>
        <begin position="75"/>
        <end position="102"/>
    </location>
</feature>
<proteinExistence type="predicted"/>
<feature type="compositionally biased region" description="Low complexity" evidence="1">
    <location>
        <begin position="838"/>
        <end position="862"/>
    </location>
</feature>
<gene>
    <name evidence="2" type="ORF">BDW42DRAFT_166613</name>
</gene>
<dbReference type="OrthoDB" id="5398572at2759"/>
<name>A0A2J5HYZ9_9EURO</name>
<feature type="compositionally biased region" description="Basic and acidic residues" evidence="1">
    <location>
        <begin position="790"/>
        <end position="800"/>
    </location>
</feature>
<feature type="compositionally biased region" description="Basic and acidic residues" evidence="1">
    <location>
        <begin position="498"/>
        <end position="555"/>
    </location>
</feature>
<protein>
    <recommendedName>
        <fullName evidence="4">Myb-like domain-containing protein</fullName>
    </recommendedName>
</protein>
<organism evidence="2 3">
    <name type="scientific">Aspergillus taichungensis</name>
    <dbReference type="NCBI Taxonomy" id="482145"/>
    <lineage>
        <taxon>Eukaryota</taxon>
        <taxon>Fungi</taxon>
        <taxon>Dikarya</taxon>
        <taxon>Ascomycota</taxon>
        <taxon>Pezizomycotina</taxon>
        <taxon>Eurotiomycetes</taxon>
        <taxon>Eurotiomycetidae</taxon>
        <taxon>Eurotiales</taxon>
        <taxon>Aspergillaceae</taxon>
        <taxon>Aspergillus</taxon>
        <taxon>Aspergillus subgen. Circumdati</taxon>
    </lineage>
</organism>
<feature type="compositionally biased region" description="Basic and acidic residues" evidence="1">
    <location>
        <begin position="757"/>
        <end position="768"/>
    </location>
</feature>
<feature type="compositionally biased region" description="Polar residues" evidence="1">
    <location>
        <begin position="825"/>
        <end position="837"/>
    </location>
</feature>
<accession>A0A2J5HYZ9</accession>
<feature type="region of interest" description="Disordered" evidence="1">
    <location>
        <begin position="421"/>
        <end position="485"/>
    </location>
</feature>
<evidence type="ECO:0008006" key="4">
    <source>
        <dbReference type="Google" id="ProtNLM"/>
    </source>
</evidence>
<keyword evidence="3" id="KW-1185">Reference proteome</keyword>